<evidence type="ECO:0000256" key="2">
    <source>
        <dbReference type="ARBA" id="ARBA00022553"/>
    </source>
</evidence>
<protein>
    <recommendedName>
        <fullName evidence="4">Protein phosphatase 1 regulatory subunit 14</fullName>
    </recommendedName>
</protein>
<evidence type="ECO:0000256" key="3">
    <source>
        <dbReference type="ARBA" id="ARBA00023272"/>
    </source>
</evidence>
<dbReference type="AlphaFoldDB" id="A0A6I8NYV4"/>
<evidence type="ECO:0000313" key="7">
    <source>
        <dbReference type="Proteomes" id="UP000002279"/>
    </source>
</evidence>
<reference evidence="6" key="2">
    <citation type="submission" date="2025-09" db="UniProtKB">
        <authorList>
            <consortium name="Ensembl"/>
        </authorList>
    </citation>
    <scope>IDENTIFICATION</scope>
    <source>
        <strain evidence="6">Glennie</strain>
    </source>
</reference>
<organism evidence="6 7">
    <name type="scientific">Ornithorhynchus anatinus</name>
    <name type="common">Duckbill platypus</name>
    <dbReference type="NCBI Taxonomy" id="9258"/>
    <lineage>
        <taxon>Eukaryota</taxon>
        <taxon>Metazoa</taxon>
        <taxon>Chordata</taxon>
        <taxon>Craniata</taxon>
        <taxon>Vertebrata</taxon>
        <taxon>Euteleostomi</taxon>
        <taxon>Mammalia</taxon>
        <taxon>Monotremata</taxon>
        <taxon>Ornithorhynchidae</taxon>
        <taxon>Ornithorhynchus</taxon>
    </lineage>
</organism>
<keyword evidence="2 4" id="KW-0597">Phosphoprotein</keyword>
<dbReference type="GO" id="GO:0004865">
    <property type="term" value="F:protein serine/threonine phosphatase inhibitor activity"/>
    <property type="evidence" value="ECO:0000318"/>
    <property type="project" value="GO_Central"/>
</dbReference>
<feature type="region of interest" description="Disordered" evidence="5">
    <location>
        <begin position="127"/>
        <end position="164"/>
    </location>
</feature>
<dbReference type="GeneTree" id="ENSGT00950000182985"/>
<proteinExistence type="inferred from homology"/>
<accession>A0A6I8NYV4</accession>
<dbReference type="PANTHER" id="PTHR16188">
    <property type="entry name" value="PROTEIN PHOSPHATASE 1 INHIBITOR POTENTIATED BY PROTEIN KINASE C"/>
    <property type="match status" value="1"/>
</dbReference>
<sequence>NLDPSDSQARVPVTESHRFSGFTGLWGIGRLGRLGVRTPEFYFLSRDLRVPASSASHKQREKTSGSGRRTDASRRKNQSGLPPVPKSHRLNFPASPPPTWRAKGWNGNKTGPSLRPLWKVAKATAAPPQLLPSSTSWREGAPDPGPPRVICEGPSTAPSPRQLHSAPRTVTLAVPLPSVPAMLSSSSSSRPAGDSQGGGSARGPEGAGEVARRHVTFQAQPEDPEPPPQVKHPAQRRHSQVTVRYDRGQLQRWLEVEEWVDARLRELYQEMPDDSEPEIDLEALMELPIEEQKVQLQELLSQCSQPTEEFISGLLSHLKKLRPLSQPLKYSNP</sequence>
<evidence type="ECO:0000313" key="6">
    <source>
        <dbReference type="Ensembl" id="ENSOANP00000045563.1"/>
    </source>
</evidence>
<dbReference type="GO" id="GO:0016020">
    <property type="term" value="C:membrane"/>
    <property type="evidence" value="ECO:0007669"/>
    <property type="project" value="UniProtKB-SubCell"/>
</dbReference>
<dbReference type="PANTHER" id="PTHR16188:SF13">
    <property type="entry name" value="PROTEIN PHOSPHATASE 1 REGULATORY SUBUNIT 14D"/>
    <property type="match status" value="1"/>
</dbReference>
<dbReference type="InParanoid" id="A0A6I8NYV4"/>
<dbReference type="InterPro" id="IPR008025">
    <property type="entry name" value="CPI-17"/>
</dbReference>
<dbReference type="Bgee" id="ENSOANG00000037142">
    <property type="expression patterns" value="Expressed in adult mammalian kidney and 5 other cell types or tissues"/>
</dbReference>
<keyword evidence="4" id="KW-0472">Membrane</keyword>
<comment type="subcellular location">
    <subcellularLocation>
        <location evidence="4">Membrane</location>
        <topology evidence="4">Peripheral membrane protein</topology>
    </subcellularLocation>
</comment>
<dbReference type="Pfam" id="PF05361">
    <property type="entry name" value="PP1_inhibitor"/>
    <property type="match status" value="1"/>
</dbReference>
<keyword evidence="7" id="KW-1185">Reference proteome</keyword>
<dbReference type="InterPro" id="IPR036658">
    <property type="entry name" value="CPI-17_sf"/>
</dbReference>
<keyword evidence="3 4" id="KW-0650">Protein phosphatase inhibitor</keyword>
<dbReference type="Ensembl" id="ENSOANT00000074340.1">
    <property type="protein sequence ID" value="ENSOANP00000045563.1"/>
    <property type="gene ID" value="ENSOANG00000037142.1"/>
</dbReference>
<feature type="region of interest" description="Disordered" evidence="5">
    <location>
        <begin position="52"/>
        <end position="114"/>
    </location>
</feature>
<dbReference type="Gene3D" id="1.10.150.220">
    <property type="entry name" value="CPI-17"/>
    <property type="match status" value="1"/>
</dbReference>
<dbReference type="SUPFAM" id="SSF81790">
    <property type="entry name" value="Myosin phosphatase inhibitor 17kDa protein, CPI-17"/>
    <property type="match status" value="1"/>
</dbReference>
<evidence type="ECO:0000256" key="5">
    <source>
        <dbReference type="SAM" id="MobiDB-lite"/>
    </source>
</evidence>
<evidence type="ECO:0000256" key="1">
    <source>
        <dbReference type="ARBA" id="ARBA00005483"/>
    </source>
</evidence>
<dbReference type="Proteomes" id="UP000002279">
    <property type="component" value="Unplaced"/>
</dbReference>
<comment type="similarity">
    <text evidence="1 4">Belongs to the PP1 inhibitor family.</text>
</comment>
<feature type="region of interest" description="Disordered" evidence="5">
    <location>
        <begin position="181"/>
        <end position="242"/>
    </location>
</feature>
<name>A0A6I8NYV4_ORNAN</name>
<comment type="function">
    <text evidence="4">Inhibitor of PPP1CA.</text>
</comment>
<reference evidence="6" key="1">
    <citation type="submission" date="2025-08" db="UniProtKB">
        <authorList>
            <consortium name="Ensembl"/>
        </authorList>
    </citation>
    <scope>IDENTIFICATION</scope>
    <source>
        <strain evidence="6">Glennie</strain>
    </source>
</reference>
<evidence type="ECO:0000256" key="4">
    <source>
        <dbReference type="RuleBase" id="RU369059"/>
    </source>
</evidence>
<dbReference type="GO" id="GO:0005737">
    <property type="term" value="C:cytoplasm"/>
    <property type="evidence" value="ECO:0007669"/>
    <property type="project" value="InterPro"/>
</dbReference>